<name>A0A933P080_9HYPH</name>
<dbReference type="Pfam" id="PF15892">
    <property type="entry name" value="BNR_4"/>
    <property type="match status" value="1"/>
</dbReference>
<accession>A0A933P080</accession>
<sequence length="408" mass="45378">MNDDAPALHLPVPLIEDMAWCWWTQPRATRIGDVVYFGAIDSAGGIVAASRDLRTGAVERQRLAQFEPDDHNNPALVAVAGRPLLCFYSRHDAEEGLRYRISSRPLDLVDWQPEQILTFGGSTTYAQVHQVDDELHLFTRVDETRWSWRRSDDWAQSWAPPRDFLSFDTDQQVYMATALLSDGHTLRVAVSGHPKEYEKKPLHDVWACAVDLRTGAITTASDGRVLGNLRTGAGLPLDYSALELVHRTPADRTANLFDVGRGPAFEIGFVSKIKDDLTTRDARYHVTALRDGAWRTEGVVGAGGKFGYIDAGLYVGGMAFPGPGRDGEVYLTREDHGLWHLELCRRDGDGRWSGTDLVTPTPTRLTRPWAVSPRTEAIAVVALALERYPDDSYYDTLSHLVGAPEPVR</sequence>
<dbReference type="Proteomes" id="UP000782610">
    <property type="component" value="Unassembled WGS sequence"/>
</dbReference>
<evidence type="ECO:0000313" key="2">
    <source>
        <dbReference type="Proteomes" id="UP000782610"/>
    </source>
</evidence>
<comment type="caution">
    <text evidence="1">The sequence shown here is derived from an EMBL/GenBank/DDBJ whole genome shotgun (WGS) entry which is preliminary data.</text>
</comment>
<reference evidence="1" key="1">
    <citation type="submission" date="2020-07" db="EMBL/GenBank/DDBJ databases">
        <title>Huge and variable diversity of episymbiotic CPR bacteria and DPANN archaea in groundwater ecosystems.</title>
        <authorList>
            <person name="He C.Y."/>
            <person name="Keren R."/>
            <person name="Whittaker M."/>
            <person name="Farag I.F."/>
            <person name="Doudna J."/>
            <person name="Cate J.H.D."/>
            <person name="Banfield J.F."/>
        </authorList>
    </citation>
    <scope>NUCLEOTIDE SEQUENCE</scope>
    <source>
        <strain evidence="1">NC_groundwater_1586_Pr3_B-0.1um_66_15</strain>
    </source>
</reference>
<protein>
    <submittedName>
        <fullName evidence="1">BNR-4 repeat-containing protein</fullName>
    </submittedName>
</protein>
<organism evidence="1 2">
    <name type="scientific">Devosia nanyangense</name>
    <dbReference type="NCBI Taxonomy" id="1228055"/>
    <lineage>
        <taxon>Bacteria</taxon>
        <taxon>Pseudomonadati</taxon>
        <taxon>Pseudomonadota</taxon>
        <taxon>Alphaproteobacteria</taxon>
        <taxon>Hyphomicrobiales</taxon>
        <taxon>Devosiaceae</taxon>
        <taxon>Devosia</taxon>
    </lineage>
</organism>
<evidence type="ECO:0000313" key="1">
    <source>
        <dbReference type="EMBL" id="MBI4923498.1"/>
    </source>
</evidence>
<dbReference type="AlphaFoldDB" id="A0A933P080"/>
<dbReference type="EMBL" id="JACRAF010000057">
    <property type="protein sequence ID" value="MBI4923498.1"/>
    <property type="molecule type" value="Genomic_DNA"/>
</dbReference>
<proteinExistence type="predicted"/>
<gene>
    <name evidence="1" type="ORF">HY834_17300</name>
</gene>